<dbReference type="PANTHER" id="PTHR10272">
    <property type="entry name" value="PLATELET-ACTIVATING FACTOR ACETYLHYDROLASE"/>
    <property type="match status" value="1"/>
</dbReference>
<accession>A0A4Z2F9V0</accession>
<dbReference type="Proteomes" id="UP000314294">
    <property type="component" value="Unassembled WGS sequence"/>
</dbReference>
<keyword evidence="2 5" id="KW-0378">Hydrolase</keyword>
<evidence type="ECO:0000313" key="6">
    <source>
        <dbReference type="Proteomes" id="UP000314294"/>
    </source>
</evidence>
<dbReference type="EMBL" id="SRLO01001420">
    <property type="protein sequence ID" value="TNN37979.1"/>
    <property type="molecule type" value="Genomic_DNA"/>
</dbReference>
<organism evidence="5 6">
    <name type="scientific">Liparis tanakae</name>
    <name type="common">Tanaka's snailfish</name>
    <dbReference type="NCBI Taxonomy" id="230148"/>
    <lineage>
        <taxon>Eukaryota</taxon>
        <taxon>Metazoa</taxon>
        <taxon>Chordata</taxon>
        <taxon>Craniata</taxon>
        <taxon>Vertebrata</taxon>
        <taxon>Euteleostomi</taxon>
        <taxon>Actinopterygii</taxon>
        <taxon>Neopterygii</taxon>
        <taxon>Teleostei</taxon>
        <taxon>Neoteleostei</taxon>
        <taxon>Acanthomorphata</taxon>
        <taxon>Eupercaria</taxon>
        <taxon>Perciformes</taxon>
        <taxon>Cottioidei</taxon>
        <taxon>Cottales</taxon>
        <taxon>Liparidae</taxon>
        <taxon>Liparis</taxon>
    </lineage>
</organism>
<evidence type="ECO:0000256" key="1">
    <source>
        <dbReference type="ARBA" id="ARBA00013201"/>
    </source>
</evidence>
<proteinExistence type="predicted"/>
<reference evidence="5 6" key="1">
    <citation type="submission" date="2019-03" db="EMBL/GenBank/DDBJ databases">
        <title>First draft genome of Liparis tanakae, snailfish: a comprehensive survey of snailfish specific genes.</title>
        <authorList>
            <person name="Kim W."/>
            <person name="Song I."/>
            <person name="Jeong J.-H."/>
            <person name="Kim D."/>
            <person name="Kim S."/>
            <person name="Ryu S."/>
            <person name="Song J.Y."/>
            <person name="Lee S.K."/>
        </authorList>
    </citation>
    <scope>NUCLEOTIDE SEQUENCE [LARGE SCALE GENOMIC DNA]</scope>
    <source>
        <tissue evidence="5">Muscle</tissue>
    </source>
</reference>
<dbReference type="PANTHER" id="PTHR10272:SF0">
    <property type="entry name" value="PLATELET-ACTIVATING FACTOR ACETYLHYDROLASE"/>
    <property type="match status" value="1"/>
</dbReference>
<evidence type="ECO:0000256" key="4">
    <source>
        <dbReference type="ARBA" id="ARBA00023098"/>
    </source>
</evidence>
<name>A0A4Z2F9V0_9TELE</name>
<keyword evidence="4" id="KW-0443">Lipid metabolism</keyword>
<dbReference type="Pfam" id="PF03403">
    <property type="entry name" value="PAF-AH_p_II"/>
    <property type="match status" value="1"/>
</dbReference>
<dbReference type="GO" id="GO:0016042">
    <property type="term" value="P:lipid catabolic process"/>
    <property type="evidence" value="ECO:0007669"/>
    <property type="project" value="UniProtKB-KW"/>
</dbReference>
<gene>
    <name evidence="5" type="primary">PLA2G7_1</name>
    <name evidence="5" type="ORF">EYF80_051858</name>
</gene>
<dbReference type="SUPFAM" id="SSF53474">
    <property type="entry name" value="alpha/beta-Hydrolases"/>
    <property type="match status" value="1"/>
</dbReference>
<evidence type="ECO:0000313" key="5">
    <source>
        <dbReference type="EMBL" id="TNN37979.1"/>
    </source>
</evidence>
<keyword evidence="3" id="KW-0442">Lipid degradation</keyword>
<dbReference type="AlphaFoldDB" id="A0A4Z2F9V0"/>
<dbReference type="Gene3D" id="3.40.50.1820">
    <property type="entry name" value="alpha/beta hydrolase"/>
    <property type="match status" value="1"/>
</dbReference>
<dbReference type="OrthoDB" id="2363873at2759"/>
<sequence length="292" mass="32871">MGNACSNHLGIPPAKGPHAVGCTDFMMDHTAQGSFFRLYYPCQETENPVKPDWVPCVEYFNGLADFMKINRTLSERIFNYLFGSFKIPAAVDAPFKSDAKCPVVIFSHGLGAFRTLYSAICAEMASQGFIVASVEHSRERGRERHTELVLVVRSHKPTRTITERRLFLQRRVGCSCRAVLRRGGGARRSEEEQLQPEESPLLEPVLKPSVIDQSASATYFLREKTESKKADKTQPETSGAPRGHLVREWMYYRSLEHGEKEFPLRNQQVSSFCGAGDDSVTNVDRDIEFFPG</sequence>
<evidence type="ECO:0000256" key="3">
    <source>
        <dbReference type="ARBA" id="ARBA00022963"/>
    </source>
</evidence>
<dbReference type="InterPro" id="IPR029058">
    <property type="entry name" value="AB_hydrolase_fold"/>
</dbReference>
<protein>
    <recommendedName>
        <fullName evidence="1">1-alkyl-2-acetylglycerophosphocholine esterase</fullName>
        <ecNumber evidence="1">3.1.1.47</ecNumber>
    </recommendedName>
</protein>
<dbReference type="EC" id="3.1.1.47" evidence="1"/>
<comment type="caution">
    <text evidence="5">The sequence shown here is derived from an EMBL/GenBank/DDBJ whole genome shotgun (WGS) entry which is preliminary data.</text>
</comment>
<dbReference type="GO" id="GO:0003847">
    <property type="term" value="F:1-alkyl-2-acetylglycerophosphocholine esterase activity"/>
    <property type="evidence" value="ECO:0007669"/>
    <property type="project" value="UniProtKB-EC"/>
</dbReference>
<keyword evidence="6" id="KW-1185">Reference proteome</keyword>
<evidence type="ECO:0000256" key="2">
    <source>
        <dbReference type="ARBA" id="ARBA00022801"/>
    </source>
</evidence>